<name>A0A833DRS5_9EURY</name>
<dbReference type="Pfam" id="PF02779">
    <property type="entry name" value="Transket_pyr"/>
    <property type="match status" value="1"/>
</dbReference>
<dbReference type="InterPro" id="IPR005475">
    <property type="entry name" value="Transketolase-like_Pyr-bd"/>
</dbReference>
<dbReference type="Pfam" id="PF02780">
    <property type="entry name" value="Transketolase_C"/>
    <property type="match status" value="1"/>
</dbReference>
<evidence type="ECO:0000313" key="5">
    <source>
        <dbReference type="EMBL" id="HIP17426.1"/>
    </source>
</evidence>
<dbReference type="InterPro" id="IPR009014">
    <property type="entry name" value="Transketo_C/PFOR_II"/>
</dbReference>
<comment type="caution">
    <text evidence="5">The sequence shown here is derived from an EMBL/GenBank/DDBJ whole genome shotgun (WGS) entry which is preliminary data.</text>
</comment>
<evidence type="ECO:0000259" key="4">
    <source>
        <dbReference type="SMART" id="SM00861"/>
    </source>
</evidence>
<dbReference type="GO" id="GO:0044272">
    <property type="term" value="P:sulfur compound biosynthetic process"/>
    <property type="evidence" value="ECO:0007669"/>
    <property type="project" value="UniProtKB-ARBA"/>
</dbReference>
<dbReference type="PANTHER" id="PTHR43825">
    <property type="entry name" value="PYRUVATE DEHYDROGENASE E1 COMPONENT"/>
    <property type="match status" value="1"/>
</dbReference>
<evidence type="ECO:0000256" key="1">
    <source>
        <dbReference type="ARBA" id="ARBA00001964"/>
    </source>
</evidence>
<evidence type="ECO:0000256" key="2">
    <source>
        <dbReference type="ARBA" id="ARBA00007131"/>
    </source>
</evidence>
<comment type="similarity">
    <text evidence="2">Belongs to the transketolase family.</text>
</comment>
<accession>A0A833DRS5</accession>
<proteinExistence type="inferred from homology"/>
<dbReference type="Proteomes" id="UP000605144">
    <property type="component" value="Unassembled WGS sequence"/>
</dbReference>
<dbReference type="AlphaFoldDB" id="A0A833DRS5"/>
<feature type="domain" description="Transketolase-like pyrimidine-binding" evidence="4">
    <location>
        <begin position="9"/>
        <end position="174"/>
    </location>
</feature>
<evidence type="ECO:0000256" key="3">
    <source>
        <dbReference type="ARBA" id="ARBA00023052"/>
    </source>
</evidence>
<reference evidence="5" key="1">
    <citation type="journal article" date="2020" name="ISME J.">
        <title>Gammaproteobacteria mediating utilization of methyl-, sulfur- and petroleum organic compounds in deep ocean hydrothermal plumes.</title>
        <authorList>
            <person name="Zhou Z."/>
            <person name="Liu Y."/>
            <person name="Pan J."/>
            <person name="Cron B.R."/>
            <person name="Toner B.M."/>
            <person name="Anantharaman K."/>
            <person name="Breier J.A."/>
            <person name="Dick G.J."/>
            <person name="Li M."/>
        </authorList>
    </citation>
    <scope>NUCLEOTIDE SEQUENCE</scope>
    <source>
        <strain evidence="5">SZUA-1385</strain>
    </source>
</reference>
<sequence length="317" mass="34862">MKYKLGEKKGMRDAYGETLVRLGRRLPNLVVLDADLSGSTKTAMFAKAYPDRFFNAGIAEQNMMGMAAGLALTGKIVFASTFAMFATGRAWEQIRNSIAYPNLNVKIVATHSGITVGEDGATHQMTEDIAIMRAIPNMRVIVPSDYYETKSIIEWCSKNKGPVYVRIPRGNTETIFSNEEDAKFQFGKGRLLKEGSDLTIIATGELVPEAIKALELLESKGIDAQLIAMATIKPIDEDIIINSTNDYIVSLEDHNTIGGLGSAVSEVITKYGLNKKLLRIGIEDRFGISGSASDLLKYYGLDGESIFNRIMRELKRS</sequence>
<dbReference type="Gene3D" id="3.40.50.970">
    <property type="match status" value="1"/>
</dbReference>
<dbReference type="InterPro" id="IPR029061">
    <property type="entry name" value="THDP-binding"/>
</dbReference>
<dbReference type="PANTHER" id="PTHR43825:SF1">
    <property type="entry name" value="TRANSKETOLASE-LIKE PYRIMIDINE-BINDING DOMAIN-CONTAINING PROTEIN"/>
    <property type="match status" value="1"/>
</dbReference>
<dbReference type="SUPFAM" id="SSF52922">
    <property type="entry name" value="TK C-terminal domain-like"/>
    <property type="match status" value="1"/>
</dbReference>
<protein>
    <submittedName>
        <fullName evidence="5">Transketolase family protein</fullName>
    </submittedName>
</protein>
<dbReference type="FunFam" id="3.40.50.970:FF:000129">
    <property type="entry name" value="Transketolase"/>
    <property type="match status" value="1"/>
</dbReference>
<gene>
    <name evidence="5" type="ORF">EYG76_03890</name>
</gene>
<dbReference type="EMBL" id="DQSV01000075">
    <property type="protein sequence ID" value="HIP17426.1"/>
    <property type="molecule type" value="Genomic_DNA"/>
</dbReference>
<dbReference type="InterPro" id="IPR033248">
    <property type="entry name" value="Transketolase_C"/>
</dbReference>
<keyword evidence="3" id="KW-0786">Thiamine pyrophosphate</keyword>
<evidence type="ECO:0000313" key="6">
    <source>
        <dbReference type="Proteomes" id="UP000605144"/>
    </source>
</evidence>
<dbReference type="InterPro" id="IPR051157">
    <property type="entry name" value="PDH/Transketolase"/>
</dbReference>
<dbReference type="Gene3D" id="3.40.50.920">
    <property type="match status" value="1"/>
</dbReference>
<dbReference type="GO" id="GO:0006082">
    <property type="term" value="P:organic acid metabolic process"/>
    <property type="evidence" value="ECO:0007669"/>
    <property type="project" value="UniProtKB-ARBA"/>
</dbReference>
<dbReference type="SUPFAM" id="SSF52518">
    <property type="entry name" value="Thiamin diphosphate-binding fold (THDP-binding)"/>
    <property type="match status" value="1"/>
</dbReference>
<dbReference type="SMART" id="SM00861">
    <property type="entry name" value="Transket_pyr"/>
    <property type="match status" value="1"/>
</dbReference>
<dbReference type="CDD" id="cd07033">
    <property type="entry name" value="TPP_PYR_DXS_TK_like"/>
    <property type="match status" value="1"/>
</dbReference>
<comment type="cofactor">
    <cofactor evidence="1">
        <name>thiamine diphosphate</name>
        <dbReference type="ChEBI" id="CHEBI:58937"/>
    </cofactor>
</comment>
<organism evidence="5 6">
    <name type="scientific">Methanothermococcus okinawensis</name>
    <dbReference type="NCBI Taxonomy" id="155863"/>
    <lineage>
        <taxon>Archaea</taxon>
        <taxon>Methanobacteriati</taxon>
        <taxon>Methanobacteriota</taxon>
        <taxon>Methanomada group</taxon>
        <taxon>Methanococci</taxon>
        <taxon>Methanococcales</taxon>
        <taxon>Methanococcaceae</taxon>
        <taxon>Methanothermococcus</taxon>
    </lineage>
</organism>